<dbReference type="InterPro" id="IPR011990">
    <property type="entry name" value="TPR-like_helical_dom_sf"/>
</dbReference>
<evidence type="ECO:0000256" key="2">
    <source>
        <dbReference type="ARBA" id="ARBA00023125"/>
    </source>
</evidence>
<dbReference type="SUPFAM" id="SSF48452">
    <property type="entry name" value="TPR-like"/>
    <property type="match status" value="1"/>
</dbReference>
<dbReference type="InterPro" id="IPR016032">
    <property type="entry name" value="Sig_transdc_resp-reg_C-effctor"/>
</dbReference>
<dbReference type="InterPro" id="IPR041664">
    <property type="entry name" value="AAA_16"/>
</dbReference>
<evidence type="ECO:0000256" key="3">
    <source>
        <dbReference type="ARBA" id="ARBA00023163"/>
    </source>
</evidence>
<evidence type="ECO:0000256" key="4">
    <source>
        <dbReference type="SAM" id="MobiDB-lite"/>
    </source>
</evidence>
<dbReference type="Gene3D" id="1.25.40.10">
    <property type="entry name" value="Tetratricopeptide repeat domain"/>
    <property type="match status" value="1"/>
</dbReference>
<dbReference type="PRINTS" id="PR00038">
    <property type="entry name" value="HTHLUXR"/>
</dbReference>
<feature type="domain" description="HTH luxR-type" evidence="5">
    <location>
        <begin position="813"/>
        <end position="877"/>
    </location>
</feature>
<keyword evidence="1" id="KW-0805">Transcription regulation</keyword>
<protein>
    <submittedName>
        <fullName evidence="6">DNA-binding CsgD family transcriptional regulator</fullName>
    </submittedName>
</protein>
<name>A0A7W3LUA1_ACTNM</name>
<reference evidence="6 7" key="1">
    <citation type="submission" date="2020-08" db="EMBL/GenBank/DDBJ databases">
        <title>Genomic Encyclopedia of Type Strains, Phase IV (KMG-IV): sequencing the most valuable type-strain genomes for metagenomic binning, comparative biology and taxonomic classification.</title>
        <authorList>
            <person name="Goeker M."/>
        </authorList>
    </citation>
    <scope>NUCLEOTIDE SEQUENCE [LARGE SCALE GENOMIC DNA]</scope>
    <source>
        <strain evidence="6 7">DSM 44197</strain>
    </source>
</reference>
<dbReference type="GO" id="GO:0003677">
    <property type="term" value="F:DNA binding"/>
    <property type="evidence" value="ECO:0007669"/>
    <property type="project" value="UniProtKB-KW"/>
</dbReference>
<dbReference type="Gene3D" id="1.10.10.10">
    <property type="entry name" value="Winged helix-like DNA-binding domain superfamily/Winged helix DNA-binding domain"/>
    <property type="match status" value="1"/>
</dbReference>
<dbReference type="InterPro" id="IPR027417">
    <property type="entry name" value="P-loop_NTPase"/>
</dbReference>
<dbReference type="GO" id="GO:0006355">
    <property type="term" value="P:regulation of DNA-templated transcription"/>
    <property type="evidence" value="ECO:0007669"/>
    <property type="project" value="InterPro"/>
</dbReference>
<evidence type="ECO:0000313" key="6">
    <source>
        <dbReference type="EMBL" id="MBA8954332.1"/>
    </source>
</evidence>
<organism evidence="6 7">
    <name type="scientific">Actinomadura namibiensis</name>
    <dbReference type="NCBI Taxonomy" id="182080"/>
    <lineage>
        <taxon>Bacteria</taxon>
        <taxon>Bacillati</taxon>
        <taxon>Actinomycetota</taxon>
        <taxon>Actinomycetes</taxon>
        <taxon>Streptosporangiales</taxon>
        <taxon>Thermomonosporaceae</taxon>
        <taxon>Actinomadura</taxon>
    </lineage>
</organism>
<dbReference type="PANTHER" id="PTHR44688">
    <property type="entry name" value="DNA-BINDING TRANSCRIPTIONAL ACTIVATOR DEVR_DOSR"/>
    <property type="match status" value="1"/>
</dbReference>
<dbReference type="CDD" id="cd06170">
    <property type="entry name" value="LuxR_C_like"/>
    <property type="match status" value="1"/>
</dbReference>
<comment type="caution">
    <text evidence="6">The sequence shown here is derived from an EMBL/GenBank/DDBJ whole genome shotgun (WGS) entry which is preliminary data.</text>
</comment>
<feature type="region of interest" description="Disordered" evidence="4">
    <location>
        <begin position="802"/>
        <end position="821"/>
    </location>
</feature>
<dbReference type="InterPro" id="IPR036388">
    <property type="entry name" value="WH-like_DNA-bd_sf"/>
</dbReference>
<evidence type="ECO:0000313" key="7">
    <source>
        <dbReference type="Proteomes" id="UP000572680"/>
    </source>
</evidence>
<dbReference type="EMBL" id="JACJIA010000008">
    <property type="protein sequence ID" value="MBA8954332.1"/>
    <property type="molecule type" value="Genomic_DNA"/>
</dbReference>
<dbReference type="SUPFAM" id="SSF52540">
    <property type="entry name" value="P-loop containing nucleoside triphosphate hydrolases"/>
    <property type="match status" value="1"/>
</dbReference>
<accession>A0A7W3LUA1</accession>
<gene>
    <name evidence="6" type="ORF">HNR61_005986</name>
</gene>
<evidence type="ECO:0000256" key="1">
    <source>
        <dbReference type="ARBA" id="ARBA00023015"/>
    </source>
</evidence>
<dbReference type="PROSITE" id="PS50043">
    <property type="entry name" value="HTH_LUXR_2"/>
    <property type="match status" value="1"/>
</dbReference>
<dbReference type="RefSeq" id="WP_182846418.1">
    <property type="nucleotide sequence ID" value="NZ_BAAALP010000023.1"/>
</dbReference>
<dbReference type="SUPFAM" id="SSF46894">
    <property type="entry name" value="C-terminal effector domain of the bipartite response regulators"/>
    <property type="match status" value="1"/>
</dbReference>
<proteinExistence type="predicted"/>
<dbReference type="Pfam" id="PF00196">
    <property type="entry name" value="GerE"/>
    <property type="match status" value="1"/>
</dbReference>
<dbReference type="InterPro" id="IPR000792">
    <property type="entry name" value="Tscrpt_reg_LuxR_C"/>
</dbReference>
<keyword evidence="7" id="KW-1185">Reference proteome</keyword>
<dbReference type="SMART" id="SM00421">
    <property type="entry name" value="HTH_LUXR"/>
    <property type="match status" value="1"/>
</dbReference>
<dbReference type="AlphaFoldDB" id="A0A7W3LUA1"/>
<dbReference type="PANTHER" id="PTHR44688:SF16">
    <property type="entry name" value="DNA-BINDING TRANSCRIPTIONAL ACTIVATOR DEVR_DOSR"/>
    <property type="match status" value="1"/>
</dbReference>
<dbReference type="Pfam" id="PF13191">
    <property type="entry name" value="AAA_16"/>
    <property type="match status" value="1"/>
</dbReference>
<keyword evidence="3" id="KW-0804">Transcription</keyword>
<sequence>MLHGRGKELAAIDALLDGSGGALVVRGPAGVGKSALLEYAAGRGTRVLRAIGNEAEQGLAFAALHQLLWPVSEHVDALPGPQRDAVRGVLGLAAPVEDARFLVSAGVVSLLEEAAGDGGLVCLVDDFQWLDRASADALVFAARRLREVPVAMFIAVRGDVLVGGLSELVVGGLDADGARGVLGEGVPAHVVERLVELTGGNPLALEEAAKVLGAERLAGRVPLPDPLPVGAEIYREQVSVLSADARKLLLVAAAEGRGDVDVVLRAADVPVGALEEAEASGLVRVEGAALRFRHPLVRSAVYGAVEAAEQRRAHAALAGVLDDPDRRAWHRASSVYARDESVAAELAGVGERARERSGYGDAASAFARAAELTPERGTRARRLIDAATAAWLGGRPGQAQSCLAEARELAGDELTRAEAERLRGRFELNSGDVAEAQRIFLAAARPQLPAELVVGLLADAAEAASVHGDVAAIVGTGERAEAYGGSFHRSMLVGIAAMLRGDAERGAAVLRQGLRDADPEEAADFLWATAAASYLGEADTAARLAVDAGRVARVSGLAGQLPVVLEYVATAERIDGRLADSAAVSEEGLMLAREAGYTNSVAAHLANLAAVAAVRGREEECERYAREALAIAIPHRIGLRVSVARYALGLLDLGLGRFAAAHSKFAVMVAAGPGAGHPTTVWRSTPDRVEAAVGCGETGAAEEAVERYERWAANARSDEARALLARCLALVAEGEAALPMFEEAMRLHEGGSAFERARTALLYGERLRRAHRAGDARHPLRTAAETFGRLGAAPWERRAREELRAAGESADPRPDARDDLTPQERRIAALVAEGATNKEVAARLFLSTRTVEYHLYKIYPKLGVSSRTELARYWSGGPQ</sequence>
<keyword evidence="2 6" id="KW-0238">DNA-binding</keyword>
<evidence type="ECO:0000259" key="5">
    <source>
        <dbReference type="PROSITE" id="PS50043"/>
    </source>
</evidence>
<dbReference type="Proteomes" id="UP000572680">
    <property type="component" value="Unassembled WGS sequence"/>
</dbReference>